<keyword evidence="3" id="KW-1185">Reference proteome</keyword>
<reference evidence="2 3" key="1">
    <citation type="journal article" date="2010" name="Science">
        <title>Genomic analysis of organismal complexity in the multicellular green alga Volvox carteri.</title>
        <authorList>
            <person name="Prochnik S.E."/>
            <person name="Umen J."/>
            <person name="Nedelcu A.M."/>
            <person name="Hallmann A."/>
            <person name="Miller S.M."/>
            <person name="Nishii I."/>
            <person name="Ferris P."/>
            <person name="Kuo A."/>
            <person name="Mitros T."/>
            <person name="Fritz-Laylin L.K."/>
            <person name="Hellsten U."/>
            <person name="Chapman J."/>
            <person name="Simakov O."/>
            <person name="Rensing S.A."/>
            <person name="Terry A."/>
            <person name="Pangilinan J."/>
            <person name="Kapitonov V."/>
            <person name="Jurka J."/>
            <person name="Salamov A."/>
            <person name="Shapiro H."/>
            <person name="Schmutz J."/>
            <person name="Grimwood J."/>
            <person name="Lindquist E."/>
            <person name="Lucas S."/>
            <person name="Grigoriev I.V."/>
            <person name="Schmitt R."/>
            <person name="Kirk D."/>
            <person name="Rokhsar D.S."/>
        </authorList>
    </citation>
    <scope>NUCLEOTIDE SEQUENCE [LARGE SCALE GENOMIC DNA]</scope>
    <source>
        <strain evidence="3">f. Nagariensis / Eve</strain>
    </source>
</reference>
<organism evidence="3">
    <name type="scientific">Volvox carteri f. nagariensis</name>
    <dbReference type="NCBI Taxonomy" id="3068"/>
    <lineage>
        <taxon>Eukaryota</taxon>
        <taxon>Viridiplantae</taxon>
        <taxon>Chlorophyta</taxon>
        <taxon>core chlorophytes</taxon>
        <taxon>Chlorophyceae</taxon>
        <taxon>CS clade</taxon>
        <taxon>Chlamydomonadales</taxon>
        <taxon>Volvocaceae</taxon>
        <taxon>Volvox</taxon>
    </lineage>
</organism>
<dbReference type="RefSeq" id="XP_002948776.1">
    <property type="nucleotide sequence ID" value="XM_002948730.1"/>
</dbReference>
<dbReference type="KEGG" id="vcn:VOLCADRAFT_88989"/>
<evidence type="ECO:0000313" key="3">
    <source>
        <dbReference type="Proteomes" id="UP000001058"/>
    </source>
</evidence>
<evidence type="ECO:0000256" key="1">
    <source>
        <dbReference type="SAM" id="MobiDB-lite"/>
    </source>
</evidence>
<dbReference type="InParanoid" id="D8TQH7"/>
<protein>
    <submittedName>
        <fullName evidence="2">Uncharacterized protein</fullName>
    </submittedName>
</protein>
<sequence>MQVQTCIIHTVRTACKYQALVCLNASQYGTVNLKEHNPVRRRATHDGRSIAPQAAPQTVGADLRGPGRKGTQARLTSISGKATTHENFTFEYNAHLCGHG</sequence>
<dbReference type="EMBL" id="GL378332">
    <property type="protein sequence ID" value="EFJ50156.1"/>
    <property type="molecule type" value="Genomic_DNA"/>
</dbReference>
<dbReference type="GeneID" id="9627349"/>
<name>D8TQH7_VOLCA</name>
<proteinExistence type="predicted"/>
<dbReference type="AlphaFoldDB" id="D8TQH7"/>
<dbReference type="Proteomes" id="UP000001058">
    <property type="component" value="Unassembled WGS sequence"/>
</dbReference>
<evidence type="ECO:0000313" key="2">
    <source>
        <dbReference type="EMBL" id="EFJ50156.1"/>
    </source>
</evidence>
<gene>
    <name evidence="2" type="ORF">VOLCADRAFT_88989</name>
</gene>
<feature type="region of interest" description="Disordered" evidence="1">
    <location>
        <begin position="45"/>
        <end position="71"/>
    </location>
</feature>
<accession>D8TQH7</accession>